<keyword evidence="2" id="KW-0238">DNA-binding</keyword>
<dbReference type="PRINTS" id="PR00598">
    <property type="entry name" value="HTHMARR"/>
</dbReference>
<proteinExistence type="predicted"/>
<dbReference type="PANTHER" id="PTHR33164:SF103">
    <property type="entry name" value="REGULATORY PROTEIN MARR"/>
    <property type="match status" value="1"/>
</dbReference>
<dbReference type="PROSITE" id="PS50995">
    <property type="entry name" value="HTH_MARR_2"/>
    <property type="match status" value="1"/>
</dbReference>
<evidence type="ECO:0000256" key="1">
    <source>
        <dbReference type="ARBA" id="ARBA00023015"/>
    </source>
</evidence>
<feature type="region of interest" description="Disordered" evidence="4">
    <location>
        <begin position="1"/>
        <end position="21"/>
    </location>
</feature>
<dbReference type="PROSITE" id="PS01117">
    <property type="entry name" value="HTH_MARR_1"/>
    <property type="match status" value="1"/>
</dbReference>
<reference evidence="7" key="1">
    <citation type="journal article" date="2019" name="Int. J. Syst. Evol. Microbiol.">
        <title>The Global Catalogue of Microorganisms (GCM) 10K type strain sequencing project: providing services to taxonomists for standard genome sequencing and annotation.</title>
        <authorList>
            <consortium name="The Broad Institute Genomics Platform"/>
            <consortium name="The Broad Institute Genome Sequencing Center for Infectious Disease"/>
            <person name="Wu L."/>
            <person name="Ma J."/>
        </authorList>
    </citation>
    <scope>NUCLEOTIDE SEQUENCE [LARGE SCALE GENOMIC DNA]</scope>
    <source>
        <strain evidence="7">JCM 3369</strain>
    </source>
</reference>
<accession>A0ABW2CHZ2</accession>
<dbReference type="RefSeq" id="WP_378044859.1">
    <property type="nucleotide sequence ID" value="NZ_JBHSXE010000001.1"/>
</dbReference>
<gene>
    <name evidence="6" type="ORF">ACFQKB_12690</name>
</gene>
<evidence type="ECO:0000256" key="3">
    <source>
        <dbReference type="ARBA" id="ARBA00023163"/>
    </source>
</evidence>
<protein>
    <submittedName>
        <fullName evidence="6">MarR family winged helix-turn-helix transcriptional regulator</fullName>
    </submittedName>
</protein>
<dbReference type="Proteomes" id="UP001596380">
    <property type="component" value="Unassembled WGS sequence"/>
</dbReference>
<keyword evidence="1" id="KW-0805">Transcription regulation</keyword>
<dbReference type="InterPro" id="IPR036388">
    <property type="entry name" value="WH-like_DNA-bd_sf"/>
</dbReference>
<dbReference type="EMBL" id="JBHSXS010000005">
    <property type="protein sequence ID" value="MFC6880620.1"/>
    <property type="molecule type" value="Genomic_DNA"/>
</dbReference>
<evidence type="ECO:0000256" key="4">
    <source>
        <dbReference type="SAM" id="MobiDB-lite"/>
    </source>
</evidence>
<organism evidence="6 7">
    <name type="scientific">Actinomadura yumaensis</name>
    <dbReference type="NCBI Taxonomy" id="111807"/>
    <lineage>
        <taxon>Bacteria</taxon>
        <taxon>Bacillati</taxon>
        <taxon>Actinomycetota</taxon>
        <taxon>Actinomycetes</taxon>
        <taxon>Streptosporangiales</taxon>
        <taxon>Thermomonosporaceae</taxon>
        <taxon>Actinomadura</taxon>
    </lineage>
</organism>
<dbReference type="InterPro" id="IPR023187">
    <property type="entry name" value="Tscrpt_reg_MarR-type_CS"/>
</dbReference>
<dbReference type="Pfam" id="PF01047">
    <property type="entry name" value="MarR"/>
    <property type="match status" value="1"/>
</dbReference>
<evidence type="ECO:0000313" key="6">
    <source>
        <dbReference type="EMBL" id="MFC6880620.1"/>
    </source>
</evidence>
<feature type="compositionally biased region" description="Basic and acidic residues" evidence="4">
    <location>
        <begin position="1"/>
        <end position="18"/>
    </location>
</feature>
<evidence type="ECO:0000313" key="7">
    <source>
        <dbReference type="Proteomes" id="UP001596380"/>
    </source>
</evidence>
<comment type="caution">
    <text evidence="6">The sequence shown here is derived from an EMBL/GenBank/DDBJ whole genome shotgun (WGS) entry which is preliminary data.</text>
</comment>
<dbReference type="InterPro" id="IPR036390">
    <property type="entry name" value="WH_DNA-bd_sf"/>
</dbReference>
<keyword evidence="7" id="KW-1185">Reference proteome</keyword>
<name>A0ABW2CHZ2_9ACTN</name>
<evidence type="ECO:0000256" key="2">
    <source>
        <dbReference type="ARBA" id="ARBA00023125"/>
    </source>
</evidence>
<keyword evidence="3" id="KW-0804">Transcription</keyword>
<dbReference type="PANTHER" id="PTHR33164">
    <property type="entry name" value="TRANSCRIPTIONAL REGULATOR, MARR FAMILY"/>
    <property type="match status" value="1"/>
</dbReference>
<dbReference type="Gene3D" id="1.10.10.10">
    <property type="entry name" value="Winged helix-like DNA-binding domain superfamily/Winged helix DNA-binding domain"/>
    <property type="match status" value="1"/>
</dbReference>
<dbReference type="InterPro" id="IPR000835">
    <property type="entry name" value="HTH_MarR-typ"/>
</dbReference>
<dbReference type="InterPro" id="IPR039422">
    <property type="entry name" value="MarR/SlyA-like"/>
</dbReference>
<dbReference type="SMART" id="SM00347">
    <property type="entry name" value="HTH_MARR"/>
    <property type="match status" value="1"/>
</dbReference>
<dbReference type="SUPFAM" id="SSF46785">
    <property type="entry name" value="Winged helix' DNA-binding domain"/>
    <property type="match status" value="1"/>
</dbReference>
<evidence type="ECO:0000259" key="5">
    <source>
        <dbReference type="PROSITE" id="PS50995"/>
    </source>
</evidence>
<feature type="domain" description="HTH marR-type" evidence="5">
    <location>
        <begin position="17"/>
        <end position="150"/>
    </location>
</feature>
<sequence>MWSEQPEKRSEQPERTDPELPDLFLRAAKRIRRRQSRELAPLGLTPAQSRALRVIVGSRVPLRMVDLAGQLDIVPRSATSIVDALESAGLVTRAPDPANRRSLLVQPTPEGRAIRDRMWAARREAVEDVLSPLTDDQRATLRTLLTIIDAHEERPHGRKPC</sequence>